<name>A0A099KQR6_COLPS</name>
<feature type="signal peptide" evidence="1">
    <location>
        <begin position="1"/>
        <end position="17"/>
    </location>
</feature>
<evidence type="ECO:0000313" key="2">
    <source>
        <dbReference type="EMBL" id="KGJ93084.1"/>
    </source>
</evidence>
<keyword evidence="1" id="KW-0732">Signal</keyword>
<protein>
    <recommendedName>
        <fullName evidence="4">Lipoprotein</fullName>
    </recommendedName>
</protein>
<gene>
    <name evidence="2" type="ORF">ND2E_2550</name>
</gene>
<evidence type="ECO:0008006" key="4">
    <source>
        <dbReference type="Google" id="ProtNLM"/>
    </source>
</evidence>
<reference evidence="2 3" key="1">
    <citation type="submission" date="2014-08" db="EMBL/GenBank/DDBJ databases">
        <title>Genomic and Phenotypic Diversity of Colwellia psychrerythraea strains from Disparate Marine Basins.</title>
        <authorList>
            <person name="Techtmann S.M."/>
            <person name="Stelling S.C."/>
            <person name="Utturkar S.M."/>
            <person name="Alshibli N."/>
            <person name="Harris A."/>
            <person name="Brown S.D."/>
            <person name="Hazen T.C."/>
        </authorList>
    </citation>
    <scope>NUCLEOTIDE SEQUENCE [LARGE SCALE GENOMIC DNA]</scope>
    <source>
        <strain evidence="2 3">ND2E</strain>
    </source>
</reference>
<evidence type="ECO:0000313" key="3">
    <source>
        <dbReference type="Proteomes" id="UP000029843"/>
    </source>
</evidence>
<proteinExistence type="predicted"/>
<sequence length="182" mass="20716">MKTYAKYPIILSSILLASCVNQNTKIATNIMPTTNPCTKLDLLKSAYYDDFTSLKEIKVAGRITNIWKAKYQLFGENCQVFSWGGKQHTYSCNLVAPNEETAKNYYQSAKRITQECLGEQWQLEESERNHDDGMKAVFTNHEAKPNEKVTFSTHLVPTSGLFSTTWTIFYYVGNSSKPSQKN</sequence>
<accession>A0A099KQR6</accession>
<comment type="caution">
    <text evidence="2">The sequence shown here is derived from an EMBL/GenBank/DDBJ whole genome shotgun (WGS) entry which is preliminary data.</text>
</comment>
<dbReference type="AlphaFoldDB" id="A0A099KQR6"/>
<evidence type="ECO:0000256" key="1">
    <source>
        <dbReference type="SAM" id="SignalP"/>
    </source>
</evidence>
<dbReference type="RefSeq" id="WP_033093305.1">
    <property type="nucleotide sequence ID" value="NZ_JQED01000015.1"/>
</dbReference>
<organism evidence="2 3">
    <name type="scientific">Colwellia psychrerythraea</name>
    <name type="common">Vibrio psychroerythus</name>
    <dbReference type="NCBI Taxonomy" id="28229"/>
    <lineage>
        <taxon>Bacteria</taxon>
        <taxon>Pseudomonadati</taxon>
        <taxon>Pseudomonadota</taxon>
        <taxon>Gammaproteobacteria</taxon>
        <taxon>Alteromonadales</taxon>
        <taxon>Colwelliaceae</taxon>
        <taxon>Colwellia</taxon>
    </lineage>
</organism>
<dbReference type="PATRIC" id="fig|28229.4.peg.1580"/>
<dbReference type="OrthoDB" id="6313790at2"/>
<dbReference type="PROSITE" id="PS51257">
    <property type="entry name" value="PROKAR_LIPOPROTEIN"/>
    <property type="match status" value="1"/>
</dbReference>
<dbReference type="EMBL" id="JQED01000015">
    <property type="protein sequence ID" value="KGJ93084.1"/>
    <property type="molecule type" value="Genomic_DNA"/>
</dbReference>
<feature type="chain" id="PRO_5001957506" description="Lipoprotein" evidence="1">
    <location>
        <begin position="18"/>
        <end position="182"/>
    </location>
</feature>
<dbReference type="Proteomes" id="UP000029843">
    <property type="component" value="Unassembled WGS sequence"/>
</dbReference>